<sequence>MSSSMPSQPPKAAAYTTSSNPTSRNPAENNAATSHTQQDETAARDAAQGRTPFPRSQARSADDAVPSALGAGVRSSGPADATERENTAYVSEEESRKGPENPNVEAEQMETLAEGKVADAVERKSGTQKAPGQEEVRIDDFGSGLERKRQEQQAARDAIQEERRAGIDVDGGMGQRLGTEDNRDV</sequence>
<evidence type="ECO:0000256" key="1">
    <source>
        <dbReference type="SAM" id="MobiDB-lite"/>
    </source>
</evidence>
<evidence type="ECO:0000313" key="2">
    <source>
        <dbReference type="EMBL" id="KDN69272.1"/>
    </source>
</evidence>
<feature type="region of interest" description="Disordered" evidence="1">
    <location>
        <begin position="1"/>
        <end position="185"/>
    </location>
</feature>
<dbReference type="STRING" id="1173701.A0A066XK53"/>
<dbReference type="eggNOG" id="ENOG502SPID">
    <property type="taxonomic scope" value="Eukaryota"/>
</dbReference>
<accession>A0A066XK53</accession>
<dbReference type="OMA" id="QMAMPGE"/>
<reference evidence="3" key="1">
    <citation type="journal article" date="2014" name="Genome Announc.">
        <title>Draft genome sequence of Colletotrichum sublineola, a destructive pathogen of cultivated sorghum.</title>
        <authorList>
            <person name="Baroncelli R."/>
            <person name="Sanz-Martin J.M."/>
            <person name="Rech G.E."/>
            <person name="Sukno S.A."/>
            <person name="Thon M.R."/>
        </authorList>
    </citation>
    <scope>NUCLEOTIDE SEQUENCE [LARGE SCALE GENOMIC DNA]</scope>
    <source>
        <strain evidence="3">TX430BB</strain>
    </source>
</reference>
<dbReference type="HOGENOM" id="CLU_130490_0_0_1"/>
<dbReference type="OrthoDB" id="3438962at2759"/>
<comment type="caution">
    <text evidence="2">The sequence shown here is derived from an EMBL/GenBank/DDBJ whole genome shotgun (WGS) entry which is preliminary data.</text>
</comment>
<proteinExistence type="predicted"/>
<dbReference type="EMBL" id="JMSE01000534">
    <property type="protein sequence ID" value="KDN69272.1"/>
    <property type="molecule type" value="Genomic_DNA"/>
</dbReference>
<gene>
    <name evidence="2" type="ORF">CSUB01_09324</name>
</gene>
<name>A0A066XK53_COLSU</name>
<protein>
    <submittedName>
        <fullName evidence="2">Uncharacterized protein</fullName>
    </submittedName>
</protein>
<evidence type="ECO:0000313" key="3">
    <source>
        <dbReference type="Proteomes" id="UP000027238"/>
    </source>
</evidence>
<feature type="compositionally biased region" description="Basic and acidic residues" evidence="1">
    <location>
        <begin position="116"/>
        <end position="125"/>
    </location>
</feature>
<feature type="compositionally biased region" description="Polar residues" evidence="1">
    <location>
        <begin position="15"/>
        <end position="36"/>
    </location>
</feature>
<keyword evidence="3" id="KW-1185">Reference proteome</keyword>
<feature type="compositionally biased region" description="Basic and acidic residues" evidence="1">
    <location>
        <begin position="158"/>
        <end position="167"/>
    </location>
</feature>
<organism evidence="2 3">
    <name type="scientific">Colletotrichum sublineola</name>
    <name type="common">Sorghum anthracnose fungus</name>
    <dbReference type="NCBI Taxonomy" id="1173701"/>
    <lineage>
        <taxon>Eukaryota</taxon>
        <taxon>Fungi</taxon>
        <taxon>Dikarya</taxon>
        <taxon>Ascomycota</taxon>
        <taxon>Pezizomycotina</taxon>
        <taxon>Sordariomycetes</taxon>
        <taxon>Hypocreomycetidae</taxon>
        <taxon>Glomerellales</taxon>
        <taxon>Glomerellaceae</taxon>
        <taxon>Colletotrichum</taxon>
        <taxon>Colletotrichum graminicola species complex</taxon>
    </lineage>
</organism>
<feature type="compositionally biased region" description="Basic and acidic residues" evidence="1">
    <location>
        <begin position="132"/>
        <end position="151"/>
    </location>
</feature>
<dbReference type="AlphaFoldDB" id="A0A066XK53"/>
<dbReference type="Proteomes" id="UP000027238">
    <property type="component" value="Unassembled WGS sequence"/>
</dbReference>